<organism evidence="8 9">
    <name type="scientific">Kribbibacterium absianum</name>
    <dbReference type="NCBI Taxonomy" id="3044210"/>
    <lineage>
        <taxon>Bacteria</taxon>
        <taxon>Bacillati</taxon>
        <taxon>Actinomycetota</taxon>
        <taxon>Coriobacteriia</taxon>
        <taxon>Coriobacteriales</taxon>
        <taxon>Kribbibacteriaceae</taxon>
        <taxon>Kribbibacterium</taxon>
    </lineage>
</organism>
<evidence type="ECO:0000256" key="7">
    <source>
        <dbReference type="SAM" id="Phobius"/>
    </source>
</evidence>
<evidence type="ECO:0000313" key="9">
    <source>
        <dbReference type="Proteomes" id="UP001431693"/>
    </source>
</evidence>
<sequence length="387" mass="41717">MDWFAFACAFLTAFLVTLLCTPVARRIAIALGAVDRPAKRRVNRVPIPRMGGIAVALGMACAFGLLAWGAKAGVWSSVFFSEGRQLVNYPVLGLSLVVIFLTGAVDDVRGLRPLPKLCLQVAAAVVAAASGLVIGNVVNPFAPGEVNLGWMGYVLTVVYLVAFANIINLIDGLDGLASGVSCISSLTLFVLAFNAGRYDAAGLAIVLCGATLGFLRYNFNPAGIFLGDSGSLLLGFSLGCISLLSVTRVAGLTMILLPLVLAWVPIMDTFSAIVRRRRAHVSVGQADKGHIHHRLIQEGFNQRQAVLLIYLWTFLLCAGAIVMTQVGLWPRIAIFLFLMAFSALFAVKLRLFQPVLLHHYDSEGHDELISPDDPSFAEEAHRQHMER</sequence>
<dbReference type="GO" id="GO:0016740">
    <property type="term" value="F:transferase activity"/>
    <property type="evidence" value="ECO:0007669"/>
    <property type="project" value="UniProtKB-KW"/>
</dbReference>
<keyword evidence="3 8" id="KW-0808">Transferase</keyword>
<dbReference type="PANTHER" id="PTHR22926">
    <property type="entry name" value="PHOSPHO-N-ACETYLMURAMOYL-PENTAPEPTIDE-TRANSFERASE"/>
    <property type="match status" value="1"/>
</dbReference>
<dbReference type="Proteomes" id="UP001431693">
    <property type="component" value="Unassembled WGS sequence"/>
</dbReference>
<dbReference type="RefSeq" id="WP_283713232.1">
    <property type="nucleotide sequence ID" value="NZ_JASJEW010000003.1"/>
</dbReference>
<dbReference type="PANTHER" id="PTHR22926:SF3">
    <property type="entry name" value="UNDECAPRENYL-PHOSPHATE ALPHA-N-ACETYLGLUCOSAMINYL 1-PHOSPHATE TRANSFERASE"/>
    <property type="match status" value="1"/>
</dbReference>
<dbReference type="InterPro" id="IPR018480">
    <property type="entry name" value="PNAcMuramoyl-5peptid_Trfase_CS"/>
</dbReference>
<feature type="transmembrane region" description="Helical" evidence="7">
    <location>
        <begin position="200"/>
        <end position="219"/>
    </location>
</feature>
<keyword evidence="4 7" id="KW-0812">Transmembrane</keyword>
<evidence type="ECO:0000256" key="5">
    <source>
        <dbReference type="ARBA" id="ARBA00022989"/>
    </source>
</evidence>
<proteinExistence type="predicted"/>
<dbReference type="CDD" id="cd06853">
    <property type="entry name" value="GT_WecA_like"/>
    <property type="match status" value="1"/>
</dbReference>
<dbReference type="InterPro" id="IPR000715">
    <property type="entry name" value="Glycosyl_transferase_4"/>
</dbReference>
<evidence type="ECO:0000313" key="8">
    <source>
        <dbReference type="EMBL" id="MDJ1130074.1"/>
    </source>
</evidence>
<comment type="subcellular location">
    <subcellularLocation>
        <location evidence="1">Cell membrane</location>
        <topology evidence="1">Multi-pass membrane protein</topology>
    </subcellularLocation>
</comment>
<keyword evidence="6 7" id="KW-0472">Membrane</keyword>
<keyword evidence="5 7" id="KW-1133">Transmembrane helix</keyword>
<keyword evidence="2" id="KW-1003">Cell membrane</keyword>
<comment type="caution">
    <text evidence="8">The sequence shown here is derived from an EMBL/GenBank/DDBJ whole genome shotgun (WGS) entry which is preliminary data.</text>
</comment>
<evidence type="ECO:0000256" key="1">
    <source>
        <dbReference type="ARBA" id="ARBA00004651"/>
    </source>
</evidence>
<evidence type="ECO:0000256" key="2">
    <source>
        <dbReference type="ARBA" id="ARBA00022475"/>
    </source>
</evidence>
<dbReference type="EC" id="2.7.8.-" evidence="8"/>
<feature type="transmembrane region" description="Helical" evidence="7">
    <location>
        <begin position="117"/>
        <end position="138"/>
    </location>
</feature>
<gene>
    <name evidence="8" type="ORF">QJ043_08300</name>
</gene>
<dbReference type="EMBL" id="JASJEX010000004">
    <property type="protein sequence ID" value="MDJ1130074.1"/>
    <property type="molecule type" value="Genomic_DNA"/>
</dbReference>
<accession>A0ABT6ZMP4</accession>
<feature type="transmembrane region" description="Helical" evidence="7">
    <location>
        <begin position="231"/>
        <end position="264"/>
    </location>
</feature>
<feature type="transmembrane region" description="Helical" evidence="7">
    <location>
        <begin position="305"/>
        <end position="322"/>
    </location>
</feature>
<evidence type="ECO:0000256" key="6">
    <source>
        <dbReference type="ARBA" id="ARBA00023136"/>
    </source>
</evidence>
<dbReference type="PROSITE" id="PS01348">
    <property type="entry name" value="MRAY_2"/>
    <property type="match status" value="1"/>
</dbReference>
<feature type="transmembrane region" description="Helical" evidence="7">
    <location>
        <begin position="86"/>
        <end position="105"/>
    </location>
</feature>
<reference evidence="8" key="1">
    <citation type="submission" date="2023-05" db="EMBL/GenBank/DDBJ databases">
        <title>[olsenella] sp. nov., isolated from a pig farm feces dump.</title>
        <authorList>
            <person name="Chang Y.-H."/>
        </authorList>
    </citation>
    <scope>NUCLEOTIDE SEQUENCE</scope>
    <source>
        <strain evidence="8">YH-ols2217</strain>
    </source>
</reference>
<feature type="transmembrane region" description="Helical" evidence="7">
    <location>
        <begin position="328"/>
        <end position="347"/>
    </location>
</feature>
<keyword evidence="9" id="KW-1185">Reference proteome</keyword>
<protein>
    <submittedName>
        <fullName evidence="8">MraY family glycosyltransferase</fullName>
        <ecNumber evidence="8">2.7.8.-</ecNumber>
    </submittedName>
</protein>
<name>A0ABT6ZMP4_9ACTN</name>
<evidence type="ECO:0000256" key="3">
    <source>
        <dbReference type="ARBA" id="ARBA00022679"/>
    </source>
</evidence>
<feature type="transmembrane region" description="Helical" evidence="7">
    <location>
        <begin position="176"/>
        <end position="193"/>
    </location>
</feature>
<feature type="transmembrane region" description="Helical" evidence="7">
    <location>
        <begin position="50"/>
        <end position="74"/>
    </location>
</feature>
<feature type="transmembrane region" description="Helical" evidence="7">
    <location>
        <begin position="150"/>
        <end position="170"/>
    </location>
</feature>
<evidence type="ECO:0000256" key="4">
    <source>
        <dbReference type="ARBA" id="ARBA00022692"/>
    </source>
</evidence>
<dbReference type="Pfam" id="PF00953">
    <property type="entry name" value="Glycos_transf_4"/>
    <property type="match status" value="1"/>
</dbReference>